<organism evidence="1 2">
    <name type="scientific">Acaulospora colombiana</name>
    <dbReference type="NCBI Taxonomy" id="27376"/>
    <lineage>
        <taxon>Eukaryota</taxon>
        <taxon>Fungi</taxon>
        <taxon>Fungi incertae sedis</taxon>
        <taxon>Mucoromycota</taxon>
        <taxon>Glomeromycotina</taxon>
        <taxon>Glomeromycetes</taxon>
        <taxon>Diversisporales</taxon>
        <taxon>Acaulosporaceae</taxon>
        <taxon>Acaulospora</taxon>
    </lineage>
</organism>
<evidence type="ECO:0000313" key="1">
    <source>
        <dbReference type="EMBL" id="CAG8676445.1"/>
    </source>
</evidence>
<gene>
    <name evidence="1" type="ORF">ACOLOM_LOCUS9156</name>
</gene>
<keyword evidence="2" id="KW-1185">Reference proteome</keyword>
<accession>A0ACA9NWS2</accession>
<sequence>MIVVWEEEYAHGPLHFAQTFTAPARLMVDSTQSTSVVSLAPTATHAIETG</sequence>
<proteinExistence type="predicted"/>
<dbReference type="Proteomes" id="UP000789525">
    <property type="component" value="Unassembled WGS sequence"/>
</dbReference>
<protein>
    <submittedName>
        <fullName evidence="1">13789_t:CDS:1</fullName>
    </submittedName>
</protein>
<reference evidence="1" key="1">
    <citation type="submission" date="2021-06" db="EMBL/GenBank/DDBJ databases">
        <authorList>
            <person name="Kallberg Y."/>
            <person name="Tangrot J."/>
            <person name="Rosling A."/>
        </authorList>
    </citation>
    <scope>NUCLEOTIDE SEQUENCE</scope>
    <source>
        <strain evidence="1">CL356</strain>
    </source>
</reference>
<dbReference type="EMBL" id="CAJVPT010025763">
    <property type="protein sequence ID" value="CAG8676445.1"/>
    <property type="molecule type" value="Genomic_DNA"/>
</dbReference>
<evidence type="ECO:0000313" key="2">
    <source>
        <dbReference type="Proteomes" id="UP000789525"/>
    </source>
</evidence>
<name>A0ACA9NWS2_9GLOM</name>
<comment type="caution">
    <text evidence="1">The sequence shown here is derived from an EMBL/GenBank/DDBJ whole genome shotgun (WGS) entry which is preliminary data.</text>
</comment>